<organism evidence="3 4">
    <name type="scientific">Xenopus laevis</name>
    <name type="common">African clawed frog</name>
    <dbReference type="NCBI Taxonomy" id="8355"/>
    <lineage>
        <taxon>Eukaryota</taxon>
        <taxon>Metazoa</taxon>
        <taxon>Chordata</taxon>
        <taxon>Craniata</taxon>
        <taxon>Vertebrata</taxon>
        <taxon>Euteleostomi</taxon>
        <taxon>Amphibia</taxon>
        <taxon>Batrachia</taxon>
        <taxon>Anura</taxon>
        <taxon>Pipoidea</taxon>
        <taxon>Pipidae</taxon>
        <taxon>Xenopodinae</taxon>
        <taxon>Xenopus</taxon>
        <taxon>Xenopus</taxon>
    </lineage>
</organism>
<keyword evidence="1" id="KW-0479">Metal-binding</keyword>
<sequence>DSKEGESTSTCSVPSVMEFPKQVNTLDVQAQVAAQSCSSAVGSGSSAAESCSSEASKEAAVSHAGSQEGSAAGCEEAMESAETVCCVAMEVFTIHPCDHGGEQAAGNKAGKPETVGSAGPSHSQIIRALSDIKVMEEKRNILEGGISNMVAGLSGLKGTERSKTVRKIVFMTNDLEQCCPTSMGAGNPPVNSESEGAQGRRGVWDGNVSGGLRHPQGGCNVFGLVSVTDTEFDLSFKLAQELNEFWRKYEGKREAPEWEGFSVIPVSCPETRTVSIMFKTVCIPSEDVMDRGGCFFPGKPRVCFRCGSNRHFAAKCPVVHNIVRDCPNLQEEIGQGMEIVGEGAPTSEVVGLEREVVQLESSAPCSKVVVVATGNRFVLSE</sequence>
<dbReference type="GO" id="GO:0008270">
    <property type="term" value="F:zinc ion binding"/>
    <property type="evidence" value="ECO:0007669"/>
    <property type="project" value="UniProtKB-KW"/>
</dbReference>
<gene>
    <name evidence="3" type="ORF">XELAEV_18020096mg</name>
</gene>
<dbReference type="GO" id="GO:0003690">
    <property type="term" value="F:double-stranded DNA binding"/>
    <property type="evidence" value="ECO:0007669"/>
    <property type="project" value="InterPro"/>
</dbReference>
<dbReference type="Proteomes" id="UP000694892">
    <property type="component" value="Chromosome 3S"/>
</dbReference>
<dbReference type="Pfam" id="PF23057">
    <property type="entry name" value="RBD_ZCCHC3_1st"/>
    <property type="match status" value="1"/>
</dbReference>
<dbReference type="SMART" id="SM00343">
    <property type="entry name" value="ZnF_C2HC"/>
    <property type="match status" value="1"/>
</dbReference>
<evidence type="ECO:0000256" key="1">
    <source>
        <dbReference type="PROSITE-ProRule" id="PRU00047"/>
    </source>
</evidence>
<feature type="non-terminal residue" evidence="3">
    <location>
        <position position="1"/>
    </location>
</feature>
<feature type="domain" description="CCHC-type" evidence="2">
    <location>
        <begin position="303"/>
        <end position="317"/>
    </location>
</feature>
<proteinExistence type="predicted"/>
<dbReference type="GO" id="GO:0003723">
    <property type="term" value="F:RNA binding"/>
    <property type="evidence" value="ECO:0007669"/>
    <property type="project" value="InterPro"/>
</dbReference>
<name>A0A974D760_XENLA</name>
<keyword evidence="1" id="KW-0862">Zinc</keyword>
<dbReference type="PROSITE" id="PS50158">
    <property type="entry name" value="ZF_CCHC"/>
    <property type="match status" value="1"/>
</dbReference>
<accession>A0A974D760</accession>
<dbReference type="PANTHER" id="PTHR22639:SF4">
    <property type="entry name" value="ZINC FINGER CCHC DOMAIN-CONTAINING PROTEIN 3"/>
    <property type="match status" value="1"/>
</dbReference>
<dbReference type="InterPro" id="IPR057810">
    <property type="entry name" value="RBD_ZCCHC3_1st"/>
</dbReference>
<dbReference type="InterPro" id="IPR001878">
    <property type="entry name" value="Znf_CCHC"/>
</dbReference>
<feature type="non-terminal residue" evidence="3">
    <location>
        <position position="381"/>
    </location>
</feature>
<evidence type="ECO:0000259" key="2">
    <source>
        <dbReference type="PROSITE" id="PS50158"/>
    </source>
</evidence>
<protein>
    <recommendedName>
        <fullName evidence="2">CCHC-type domain-containing protein</fullName>
    </recommendedName>
</protein>
<dbReference type="PANTHER" id="PTHR22639">
    <property type="entry name" value="GAG-RELATED PROTEIN"/>
    <property type="match status" value="1"/>
</dbReference>
<evidence type="ECO:0000313" key="3">
    <source>
        <dbReference type="EMBL" id="OCT86413.1"/>
    </source>
</evidence>
<keyword evidence="1" id="KW-0863">Zinc-finger</keyword>
<dbReference type="GO" id="GO:0002218">
    <property type="term" value="P:activation of innate immune response"/>
    <property type="evidence" value="ECO:0007669"/>
    <property type="project" value="InterPro"/>
</dbReference>
<dbReference type="InterPro" id="IPR042509">
    <property type="entry name" value="ZCCHC3"/>
</dbReference>
<dbReference type="EMBL" id="CM004471">
    <property type="protein sequence ID" value="OCT86413.1"/>
    <property type="molecule type" value="Genomic_DNA"/>
</dbReference>
<evidence type="ECO:0000313" key="4">
    <source>
        <dbReference type="Proteomes" id="UP000694892"/>
    </source>
</evidence>
<reference evidence="4" key="1">
    <citation type="journal article" date="2016" name="Nature">
        <title>Genome evolution in the allotetraploid frog Xenopus laevis.</title>
        <authorList>
            <person name="Session A.M."/>
            <person name="Uno Y."/>
            <person name="Kwon T."/>
            <person name="Chapman J.A."/>
            <person name="Toyoda A."/>
            <person name="Takahashi S."/>
            <person name="Fukui A."/>
            <person name="Hikosaka A."/>
            <person name="Suzuki A."/>
            <person name="Kondo M."/>
            <person name="van Heeringen S.J."/>
            <person name="Quigley I."/>
            <person name="Heinz S."/>
            <person name="Ogino H."/>
            <person name="Ochi H."/>
            <person name="Hellsten U."/>
            <person name="Lyons J.B."/>
            <person name="Simakov O."/>
            <person name="Putnam N."/>
            <person name="Stites J."/>
            <person name="Kuroki Y."/>
            <person name="Tanaka T."/>
            <person name="Michiue T."/>
            <person name="Watanabe M."/>
            <person name="Bogdanovic O."/>
            <person name="Lister R."/>
            <person name="Georgiou G."/>
            <person name="Paranjpe S.S."/>
            <person name="van Kruijsbergen I."/>
            <person name="Shu S."/>
            <person name="Carlson J."/>
            <person name="Kinoshita T."/>
            <person name="Ohta Y."/>
            <person name="Mawaribuchi S."/>
            <person name="Jenkins J."/>
            <person name="Grimwood J."/>
            <person name="Schmutz J."/>
            <person name="Mitros T."/>
            <person name="Mozaffari S.V."/>
            <person name="Suzuki Y."/>
            <person name="Haramoto Y."/>
            <person name="Yamamoto T.S."/>
            <person name="Takagi C."/>
            <person name="Heald R."/>
            <person name="Miller K."/>
            <person name="Haudenschild C."/>
            <person name="Kitzman J."/>
            <person name="Nakayama T."/>
            <person name="Izutsu Y."/>
            <person name="Robert J."/>
            <person name="Fortriede J."/>
            <person name="Burns K."/>
            <person name="Lotay V."/>
            <person name="Karimi K."/>
            <person name="Yasuoka Y."/>
            <person name="Dichmann D.S."/>
            <person name="Flajnik M.F."/>
            <person name="Houston D.W."/>
            <person name="Shendure J."/>
            <person name="DuPasquier L."/>
            <person name="Vize P.D."/>
            <person name="Zorn A.M."/>
            <person name="Ito M."/>
            <person name="Marcotte E.M."/>
            <person name="Wallingford J.B."/>
            <person name="Ito Y."/>
            <person name="Asashima M."/>
            <person name="Ueno N."/>
            <person name="Matsuda Y."/>
            <person name="Veenstra G.J."/>
            <person name="Fujiyama A."/>
            <person name="Harland R.M."/>
            <person name="Taira M."/>
            <person name="Rokhsar D.S."/>
        </authorList>
    </citation>
    <scope>NUCLEOTIDE SEQUENCE [LARGE SCALE GENOMIC DNA]</scope>
    <source>
        <strain evidence="4">J</strain>
    </source>
</reference>
<dbReference type="AlphaFoldDB" id="A0A974D760"/>